<dbReference type="EMBL" id="JAUTXU010000153">
    <property type="protein sequence ID" value="KAK3703312.1"/>
    <property type="molecule type" value="Genomic_DNA"/>
</dbReference>
<evidence type="ECO:0000313" key="1">
    <source>
        <dbReference type="EMBL" id="KAK3703312.1"/>
    </source>
</evidence>
<sequence>PTNMPLNTPNTMTDDARERAKEAVVPDLMSPDETRRRRYIDNTRLRRPDSLTQVFNYATTFKPFSDFEQLGFAEAFKDHLKDFAAIAAILPGRSTKECIQFYYANKSDGRFKTESRRQRLAVKGLTISDIVEEEAEDNMPLSLLREKQAAAEADPELDVILIDREIKKLRALTGQRVKDKTFRRGYPKSAMKVVVLPRPDLTVLRQAFTAPFHLTDDQALSWLRSATVLPLVKQWKTLCLDVNEYYIQIQRLLFDTEFPWSTRADQIADHAERYGEQEFELKIQNSKAFMITTNFAAKIAKSNSTLLERSELYRFPKMEHMRAAVFVLFTAYADIGSSPNSFFSVLLNTELAAPMALSVRKFWEKKYLFEGEKSEATQ</sequence>
<evidence type="ECO:0000313" key="2">
    <source>
        <dbReference type="Proteomes" id="UP001281147"/>
    </source>
</evidence>
<name>A0ACC3MUU6_9PEZI</name>
<organism evidence="1 2">
    <name type="scientific">Vermiconidia calcicola</name>
    <dbReference type="NCBI Taxonomy" id="1690605"/>
    <lineage>
        <taxon>Eukaryota</taxon>
        <taxon>Fungi</taxon>
        <taxon>Dikarya</taxon>
        <taxon>Ascomycota</taxon>
        <taxon>Pezizomycotina</taxon>
        <taxon>Dothideomycetes</taxon>
        <taxon>Dothideomycetidae</taxon>
        <taxon>Mycosphaerellales</taxon>
        <taxon>Extremaceae</taxon>
        <taxon>Vermiconidia</taxon>
    </lineage>
</organism>
<protein>
    <submittedName>
        <fullName evidence="1">Uncharacterized protein</fullName>
    </submittedName>
</protein>
<accession>A0ACC3MUU6</accession>
<feature type="non-terminal residue" evidence="1">
    <location>
        <position position="1"/>
    </location>
</feature>
<gene>
    <name evidence="1" type="ORF">LTR37_014524</name>
</gene>
<dbReference type="Proteomes" id="UP001281147">
    <property type="component" value="Unassembled WGS sequence"/>
</dbReference>
<keyword evidence="2" id="KW-1185">Reference proteome</keyword>
<reference evidence="1" key="1">
    <citation type="submission" date="2023-07" db="EMBL/GenBank/DDBJ databases">
        <title>Black Yeasts Isolated from many extreme environments.</title>
        <authorList>
            <person name="Coleine C."/>
            <person name="Stajich J.E."/>
            <person name="Selbmann L."/>
        </authorList>
    </citation>
    <scope>NUCLEOTIDE SEQUENCE</scope>
    <source>
        <strain evidence="1">CCFEE 5714</strain>
    </source>
</reference>
<proteinExistence type="predicted"/>
<comment type="caution">
    <text evidence="1">The sequence shown here is derived from an EMBL/GenBank/DDBJ whole genome shotgun (WGS) entry which is preliminary data.</text>
</comment>